<dbReference type="RefSeq" id="WP_089944039.1">
    <property type="nucleotide sequence ID" value="NZ_FNOI01000001.1"/>
</dbReference>
<sequence>MTEFHNISNAPTHVAPFSHAVESDGWVILTGQMPTKPGGATTDPLDEGIEAQTRQVMANLETVLKGIGLGLGDVVQCRCFLTEFERDYAVFNDTYKSFFPADRLPARTTVGVTALAVGALVEIDCIARRPA</sequence>
<evidence type="ECO:0000313" key="1">
    <source>
        <dbReference type="EMBL" id="SDW20694.1"/>
    </source>
</evidence>
<evidence type="ECO:0000313" key="2">
    <source>
        <dbReference type="Proteomes" id="UP000199441"/>
    </source>
</evidence>
<dbReference type="EMBL" id="FNOI01000001">
    <property type="protein sequence ID" value="SDW20694.1"/>
    <property type="molecule type" value="Genomic_DNA"/>
</dbReference>
<dbReference type="GO" id="GO:0005829">
    <property type="term" value="C:cytosol"/>
    <property type="evidence" value="ECO:0007669"/>
    <property type="project" value="TreeGrafter"/>
</dbReference>
<dbReference type="GO" id="GO:0019239">
    <property type="term" value="F:deaminase activity"/>
    <property type="evidence" value="ECO:0007669"/>
    <property type="project" value="TreeGrafter"/>
</dbReference>
<dbReference type="OrthoDB" id="583118at2"/>
<accession>A0A1H2RPI3</accession>
<proteinExistence type="predicted"/>
<dbReference type="Gene3D" id="3.30.1330.40">
    <property type="entry name" value="RutC-like"/>
    <property type="match status" value="1"/>
</dbReference>
<dbReference type="AlphaFoldDB" id="A0A1H2RPI3"/>
<gene>
    <name evidence="1" type="ORF">SAMN04488001_0557</name>
</gene>
<dbReference type="STRING" id="670155.SAMN04488001_0557"/>
<reference evidence="2" key="1">
    <citation type="submission" date="2016-10" db="EMBL/GenBank/DDBJ databases">
        <authorList>
            <person name="Varghese N."/>
            <person name="Submissions S."/>
        </authorList>
    </citation>
    <scope>NUCLEOTIDE SEQUENCE [LARGE SCALE GENOMIC DNA]</scope>
    <source>
        <strain evidence="2">DSM 26922</strain>
    </source>
</reference>
<dbReference type="Proteomes" id="UP000199441">
    <property type="component" value="Unassembled WGS sequence"/>
</dbReference>
<name>A0A1H2RPI3_9RHOB</name>
<dbReference type="PANTHER" id="PTHR11803">
    <property type="entry name" value="2-IMINOBUTANOATE/2-IMINOPROPANOATE DEAMINASE RIDA"/>
    <property type="match status" value="1"/>
</dbReference>
<dbReference type="SUPFAM" id="SSF55298">
    <property type="entry name" value="YjgF-like"/>
    <property type="match status" value="1"/>
</dbReference>
<protein>
    <submittedName>
        <fullName evidence="1">Reactive intermediate/imine deaminase</fullName>
    </submittedName>
</protein>
<organism evidence="1 2">
    <name type="scientific">Litoreibacter albidus</name>
    <dbReference type="NCBI Taxonomy" id="670155"/>
    <lineage>
        <taxon>Bacteria</taxon>
        <taxon>Pseudomonadati</taxon>
        <taxon>Pseudomonadota</taxon>
        <taxon>Alphaproteobacteria</taxon>
        <taxon>Rhodobacterales</taxon>
        <taxon>Roseobacteraceae</taxon>
        <taxon>Litoreibacter</taxon>
    </lineage>
</organism>
<dbReference type="PANTHER" id="PTHR11803:SF39">
    <property type="entry name" value="2-IMINOBUTANOATE_2-IMINOPROPANOATE DEAMINASE"/>
    <property type="match status" value="1"/>
</dbReference>
<dbReference type="Pfam" id="PF01042">
    <property type="entry name" value="Ribonuc_L-PSP"/>
    <property type="match status" value="1"/>
</dbReference>
<dbReference type="InterPro" id="IPR035959">
    <property type="entry name" value="RutC-like_sf"/>
</dbReference>
<dbReference type="InterPro" id="IPR006175">
    <property type="entry name" value="YjgF/YER057c/UK114"/>
</dbReference>
<keyword evidence="2" id="KW-1185">Reference proteome</keyword>
<dbReference type="CDD" id="cd00448">
    <property type="entry name" value="YjgF_YER057c_UK114_family"/>
    <property type="match status" value="1"/>
</dbReference>